<gene>
    <name evidence="1" type="ORF">DK843_19280</name>
</gene>
<evidence type="ECO:0000313" key="2">
    <source>
        <dbReference type="Proteomes" id="UP000252038"/>
    </source>
</evidence>
<proteinExistence type="predicted"/>
<accession>A0A344ULV1</accession>
<dbReference type="EMBL" id="CP029554">
    <property type="protein sequence ID" value="AXE36249.1"/>
    <property type="molecule type" value="Genomic_DNA"/>
</dbReference>
<dbReference type="AlphaFoldDB" id="A0A344ULV1"/>
<dbReference type="Proteomes" id="UP000252038">
    <property type="component" value="Chromosome"/>
</dbReference>
<dbReference type="KEGG" id="chrb:DK843_19280"/>
<name>A0A344ULV1_9NEIS</name>
<sequence>MITPGLLMDILDGLQEKLSLCGQFVDAGRCNWDCCKYTDSYILFLPGELQSAHALGYDISQYNILDPNYYGGVKAVPKSMGCCVDPALGNKAYKSLDCRIFPFWFQIEDEQLVLMEGLSCPIVRQGMPIEELRLEALRVAGLLSGDPEIAAFLRAGRMVNYRMVAQQPEGYLHQDVQIVSIP</sequence>
<protein>
    <submittedName>
        <fullName evidence="1">Uncharacterized protein</fullName>
    </submittedName>
</protein>
<reference evidence="1 2" key="1">
    <citation type="submission" date="2018-05" db="EMBL/GenBank/DDBJ databases">
        <title>Genome sequencing, assembly and analysis of the novel insecticidal bacterium, Chromobacterium phragmitis.</title>
        <authorList>
            <person name="Sparks M.E."/>
            <person name="Blackburn M.B."/>
            <person name="Gundersen-Rindal D.E."/>
        </authorList>
    </citation>
    <scope>NUCLEOTIDE SEQUENCE [LARGE SCALE GENOMIC DNA]</scope>
    <source>
        <strain evidence="1">IIBBL 274-1</strain>
    </source>
</reference>
<organism evidence="1 2">
    <name type="scientific">Chromobacterium phragmitis</name>
    <dbReference type="NCBI Taxonomy" id="2202141"/>
    <lineage>
        <taxon>Bacteria</taxon>
        <taxon>Pseudomonadati</taxon>
        <taxon>Pseudomonadota</taxon>
        <taxon>Betaproteobacteria</taxon>
        <taxon>Neisseriales</taxon>
        <taxon>Chromobacteriaceae</taxon>
        <taxon>Chromobacterium</taxon>
    </lineage>
</organism>
<evidence type="ECO:0000313" key="1">
    <source>
        <dbReference type="EMBL" id="AXE36249.1"/>
    </source>
</evidence>